<dbReference type="SUPFAM" id="SSF161111">
    <property type="entry name" value="Cation efflux protein transmembrane domain-like"/>
    <property type="match status" value="1"/>
</dbReference>
<dbReference type="Gene3D" id="1.20.1510.10">
    <property type="entry name" value="Cation efflux protein transmembrane domain"/>
    <property type="match status" value="1"/>
</dbReference>
<feature type="domain" description="Cation efflux protein cytoplasmic" evidence="10">
    <location>
        <begin position="208"/>
        <end position="285"/>
    </location>
</feature>
<keyword evidence="3" id="KW-0813">Transport</keyword>
<evidence type="ECO:0000259" key="10">
    <source>
        <dbReference type="Pfam" id="PF16916"/>
    </source>
</evidence>
<dbReference type="EMBL" id="PQWO01000041">
    <property type="protein sequence ID" value="PZD70353.1"/>
    <property type="molecule type" value="Genomic_DNA"/>
</dbReference>
<keyword evidence="7 8" id="KW-0472">Membrane</keyword>
<dbReference type="SUPFAM" id="SSF160240">
    <property type="entry name" value="Cation efflux protein cytoplasmic domain-like"/>
    <property type="match status" value="1"/>
</dbReference>
<keyword evidence="5 8" id="KW-0812">Transmembrane</keyword>
<dbReference type="GO" id="GO:0015093">
    <property type="term" value="F:ferrous iron transmembrane transporter activity"/>
    <property type="evidence" value="ECO:0007669"/>
    <property type="project" value="TreeGrafter"/>
</dbReference>
<evidence type="ECO:0000256" key="3">
    <source>
        <dbReference type="ARBA" id="ARBA00022448"/>
    </source>
</evidence>
<evidence type="ECO:0000256" key="7">
    <source>
        <dbReference type="ARBA" id="ARBA00023136"/>
    </source>
</evidence>
<sequence length="306" mass="33185">MSSLVARNYIKLSIAAALVTMGLKFWAYLLTGSVGLFSDVAESSVNLIAAVVAFWALNLAAQPPDSEHTFGHSKAEYFSSALEGALIVLAAISIAVAASQRLLNPQPVTRVEWGLVLSLIAAAINGGVAVTLLRAGRRLRSISLRADGHHLLSDVWTSIGVVIGLVLAKLTGWLILDPLIALLVAIHIAWVGIHLLRETFSGLMDTALPETEQAIIHETLATYKERGIQFHALRTRVAGARNFVALHVLVPGNWTVQQGHELCDELEIHINQELPGTDVMTHLEPIEDPASWADEERDRIHHQSLG</sequence>
<dbReference type="InterPro" id="IPR002524">
    <property type="entry name" value="Cation_efflux"/>
</dbReference>
<dbReference type="GO" id="GO:0015086">
    <property type="term" value="F:cadmium ion transmembrane transporter activity"/>
    <property type="evidence" value="ECO:0007669"/>
    <property type="project" value="TreeGrafter"/>
</dbReference>
<evidence type="ECO:0000259" key="9">
    <source>
        <dbReference type="Pfam" id="PF01545"/>
    </source>
</evidence>
<dbReference type="GO" id="GO:0006882">
    <property type="term" value="P:intracellular zinc ion homeostasis"/>
    <property type="evidence" value="ECO:0007669"/>
    <property type="project" value="TreeGrafter"/>
</dbReference>
<reference evidence="11 12" key="1">
    <citation type="journal article" date="2018" name="Sci. Rep.">
        <title>A novel species of the marine cyanobacterium Acaryochloris with a unique pigment content and lifestyle.</title>
        <authorList>
            <person name="Partensky F."/>
            <person name="Six C."/>
            <person name="Ratin M."/>
            <person name="Garczarek L."/>
            <person name="Vaulot D."/>
            <person name="Probert I."/>
            <person name="Calteau A."/>
            <person name="Gourvil P."/>
            <person name="Marie D."/>
            <person name="Grebert T."/>
            <person name="Bouchier C."/>
            <person name="Le Panse S."/>
            <person name="Gachenot M."/>
            <person name="Rodriguez F."/>
            <person name="Garrido J.L."/>
        </authorList>
    </citation>
    <scope>NUCLEOTIDE SEQUENCE [LARGE SCALE GENOMIC DNA]</scope>
    <source>
        <strain evidence="11 12">RCC1774</strain>
    </source>
</reference>
<evidence type="ECO:0000313" key="12">
    <source>
        <dbReference type="Proteomes" id="UP000248857"/>
    </source>
</evidence>
<feature type="transmembrane region" description="Helical" evidence="8">
    <location>
        <begin position="155"/>
        <end position="173"/>
    </location>
</feature>
<evidence type="ECO:0000256" key="6">
    <source>
        <dbReference type="ARBA" id="ARBA00022989"/>
    </source>
</evidence>
<dbReference type="RefSeq" id="WP_110989090.1">
    <property type="nucleotide sequence ID" value="NZ_CAWNWM010000041.1"/>
</dbReference>
<dbReference type="AlphaFoldDB" id="A0A2W1J732"/>
<protein>
    <submittedName>
        <fullName evidence="11">Ferrous-iron efflux pump FieF</fullName>
    </submittedName>
</protein>
<feature type="transmembrane region" description="Helical" evidence="8">
    <location>
        <begin position="12"/>
        <end position="31"/>
    </location>
</feature>
<gene>
    <name evidence="11" type="primary">fieF_2</name>
    <name evidence="11" type="ORF">C1752_13888</name>
</gene>
<feature type="domain" description="Cation efflux protein transmembrane" evidence="9">
    <location>
        <begin position="11"/>
        <end position="204"/>
    </location>
</feature>
<evidence type="ECO:0000256" key="5">
    <source>
        <dbReference type="ARBA" id="ARBA00022692"/>
    </source>
</evidence>
<feature type="transmembrane region" description="Helical" evidence="8">
    <location>
        <begin position="115"/>
        <end position="135"/>
    </location>
</feature>
<comment type="subcellular location">
    <subcellularLocation>
        <location evidence="1">Cell membrane</location>
        <topology evidence="1">Multi-pass membrane protein</topology>
    </subcellularLocation>
</comment>
<dbReference type="GO" id="GO:0005886">
    <property type="term" value="C:plasma membrane"/>
    <property type="evidence" value="ECO:0007669"/>
    <property type="project" value="UniProtKB-SubCell"/>
</dbReference>
<dbReference type="InterPro" id="IPR036837">
    <property type="entry name" value="Cation_efflux_CTD_sf"/>
</dbReference>
<feature type="transmembrane region" description="Helical" evidence="8">
    <location>
        <begin position="43"/>
        <end position="61"/>
    </location>
</feature>
<organism evidence="11 12">
    <name type="scientific">Acaryochloris thomasi RCC1774</name>
    <dbReference type="NCBI Taxonomy" id="1764569"/>
    <lineage>
        <taxon>Bacteria</taxon>
        <taxon>Bacillati</taxon>
        <taxon>Cyanobacteriota</taxon>
        <taxon>Cyanophyceae</taxon>
        <taxon>Acaryochloridales</taxon>
        <taxon>Acaryochloridaceae</taxon>
        <taxon>Acaryochloris</taxon>
        <taxon>Acaryochloris thomasi</taxon>
    </lineage>
</organism>
<evidence type="ECO:0000256" key="8">
    <source>
        <dbReference type="SAM" id="Phobius"/>
    </source>
</evidence>
<dbReference type="Gene3D" id="3.30.70.1350">
    <property type="entry name" value="Cation efflux protein, cytoplasmic domain"/>
    <property type="match status" value="1"/>
</dbReference>
<dbReference type="InterPro" id="IPR027470">
    <property type="entry name" value="Cation_efflux_CTD"/>
</dbReference>
<dbReference type="InterPro" id="IPR050291">
    <property type="entry name" value="CDF_Transporter"/>
</dbReference>
<feature type="transmembrane region" description="Helical" evidence="8">
    <location>
        <begin position="179"/>
        <end position="196"/>
    </location>
</feature>
<dbReference type="OrthoDB" id="9806522at2"/>
<accession>A0A2W1J732</accession>
<feature type="transmembrane region" description="Helical" evidence="8">
    <location>
        <begin position="82"/>
        <end position="103"/>
    </location>
</feature>
<dbReference type="PANTHER" id="PTHR43840:SF15">
    <property type="entry name" value="MITOCHONDRIAL METAL TRANSPORTER 1-RELATED"/>
    <property type="match status" value="1"/>
</dbReference>
<evidence type="ECO:0000313" key="11">
    <source>
        <dbReference type="EMBL" id="PZD70353.1"/>
    </source>
</evidence>
<comment type="caution">
    <text evidence="11">The sequence shown here is derived from an EMBL/GenBank/DDBJ whole genome shotgun (WGS) entry which is preliminary data.</text>
</comment>
<keyword evidence="12" id="KW-1185">Reference proteome</keyword>
<proteinExistence type="inferred from homology"/>
<dbReference type="InterPro" id="IPR058533">
    <property type="entry name" value="Cation_efflux_TM"/>
</dbReference>
<dbReference type="PANTHER" id="PTHR43840">
    <property type="entry name" value="MITOCHONDRIAL METAL TRANSPORTER 1-RELATED"/>
    <property type="match status" value="1"/>
</dbReference>
<name>A0A2W1J732_9CYAN</name>
<dbReference type="Proteomes" id="UP000248857">
    <property type="component" value="Unassembled WGS sequence"/>
</dbReference>
<dbReference type="FunFam" id="3.30.70.1350:FF:000002">
    <property type="entry name" value="Ferrous-iron efflux pump FieF"/>
    <property type="match status" value="1"/>
</dbReference>
<evidence type="ECO:0000256" key="4">
    <source>
        <dbReference type="ARBA" id="ARBA00022475"/>
    </source>
</evidence>
<dbReference type="Pfam" id="PF01545">
    <property type="entry name" value="Cation_efflux"/>
    <property type="match status" value="1"/>
</dbReference>
<keyword evidence="6 8" id="KW-1133">Transmembrane helix</keyword>
<dbReference type="Pfam" id="PF16916">
    <property type="entry name" value="ZT_dimer"/>
    <property type="match status" value="1"/>
</dbReference>
<comment type="similarity">
    <text evidence="2">Belongs to the cation diffusion facilitator (CDF) transporter (TC 2.A.4) family.</text>
</comment>
<evidence type="ECO:0000256" key="1">
    <source>
        <dbReference type="ARBA" id="ARBA00004651"/>
    </source>
</evidence>
<keyword evidence="4" id="KW-1003">Cell membrane</keyword>
<dbReference type="InterPro" id="IPR027469">
    <property type="entry name" value="Cation_efflux_TMD_sf"/>
</dbReference>
<dbReference type="NCBIfam" id="TIGR01297">
    <property type="entry name" value="CDF"/>
    <property type="match status" value="1"/>
</dbReference>
<dbReference type="GO" id="GO:0015341">
    <property type="term" value="F:zinc efflux antiporter activity"/>
    <property type="evidence" value="ECO:0007669"/>
    <property type="project" value="TreeGrafter"/>
</dbReference>
<evidence type="ECO:0000256" key="2">
    <source>
        <dbReference type="ARBA" id="ARBA00008114"/>
    </source>
</evidence>